<evidence type="ECO:0000313" key="1">
    <source>
        <dbReference type="EMBL" id="QGG46427.1"/>
    </source>
</evidence>
<dbReference type="EMBL" id="CP045875">
    <property type="protein sequence ID" value="QGG46427.1"/>
    <property type="molecule type" value="Genomic_DNA"/>
</dbReference>
<sequence length="47" mass="5825">MAIVDFEQKQEIKFKNKNKQSLIFLIYKFNFYYIIEKSNNNKHLPKK</sequence>
<keyword evidence="2" id="KW-1185">Reference proteome</keyword>
<gene>
    <name evidence="1" type="ORF">FTV88_0248</name>
</gene>
<dbReference type="Proteomes" id="UP000366051">
    <property type="component" value="Chromosome"/>
</dbReference>
<evidence type="ECO:0000313" key="2">
    <source>
        <dbReference type="Proteomes" id="UP000366051"/>
    </source>
</evidence>
<dbReference type="KEGG" id="hcv:FTV88_0248"/>
<reference evidence="2" key="1">
    <citation type="submission" date="2019-11" db="EMBL/GenBank/DDBJ databases">
        <title>Genome sequence of Heliorestis convoluta strain HH, an alkaliphilic and minimalistic phototrophic bacterium from a soda lake in Egypt.</title>
        <authorList>
            <person name="Dewey E.D."/>
            <person name="Stokes L.M."/>
            <person name="Burchell B.M."/>
            <person name="Shaffer K.N."/>
            <person name="Huntington A.M."/>
            <person name="Baker J.M."/>
            <person name="Nadendla S."/>
            <person name="Giglio M.G."/>
            <person name="Touchman J.W."/>
            <person name="Blankenship R.E."/>
            <person name="Madigan M.T."/>
            <person name="Sattley W.M."/>
        </authorList>
    </citation>
    <scope>NUCLEOTIDE SEQUENCE [LARGE SCALE GENOMIC DNA]</scope>
    <source>
        <strain evidence="2">HH</strain>
    </source>
</reference>
<protein>
    <submittedName>
        <fullName evidence="1">Uncharacterized protein</fullName>
    </submittedName>
</protein>
<proteinExistence type="predicted"/>
<accession>A0A5Q2MVX2</accession>
<organism evidence="1 2">
    <name type="scientific">Heliorestis convoluta</name>
    <dbReference type="NCBI Taxonomy" id="356322"/>
    <lineage>
        <taxon>Bacteria</taxon>
        <taxon>Bacillati</taxon>
        <taxon>Bacillota</taxon>
        <taxon>Clostridia</taxon>
        <taxon>Eubacteriales</taxon>
        <taxon>Heliobacteriaceae</taxon>
        <taxon>Heliorestis</taxon>
    </lineage>
</organism>
<name>A0A5Q2MVX2_9FIRM</name>
<dbReference type="AlphaFoldDB" id="A0A5Q2MVX2"/>